<dbReference type="SMART" id="SM00355">
    <property type="entry name" value="ZnF_C2H2"/>
    <property type="match status" value="2"/>
</dbReference>
<dbReference type="GO" id="GO:0005634">
    <property type="term" value="C:nucleus"/>
    <property type="evidence" value="ECO:0007669"/>
    <property type="project" value="TreeGrafter"/>
</dbReference>
<evidence type="ECO:0000313" key="8">
    <source>
        <dbReference type="EMBL" id="KAG8223180.1"/>
    </source>
</evidence>
<evidence type="ECO:0000259" key="7">
    <source>
        <dbReference type="PROSITE" id="PS50157"/>
    </source>
</evidence>
<reference evidence="8" key="1">
    <citation type="submission" date="2013-04" db="EMBL/GenBank/DDBJ databases">
        <authorList>
            <person name="Qu J."/>
            <person name="Murali S.C."/>
            <person name="Bandaranaike D."/>
            <person name="Bellair M."/>
            <person name="Blankenburg K."/>
            <person name="Chao H."/>
            <person name="Dinh H."/>
            <person name="Doddapaneni H."/>
            <person name="Downs B."/>
            <person name="Dugan-Rocha S."/>
            <person name="Elkadiri S."/>
            <person name="Gnanaolivu R.D."/>
            <person name="Hernandez B."/>
            <person name="Javaid M."/>
            <person name="Jayaseelan J.C."/>
            <person name="Lee S."/>
            <person name="Li M."/>
            <person name="Ming W."/>
            <person name="Munidasa M."/>
            <person name="Muniz J."/>
            <person name="Nguyen L."/>
            <person name="Ongeri F."/>
            <person name="Osuji N."/>
            <person name="Pu L.-L."/>
            <person name="Puazo M."/>
            <person name="Qu C."/>
            <person name="Quiroz J."/>
            <person name="Raj R."/>
            <person name="Weissenberger G."/>
            <person name="Xin Y."/>
            <person name="Zou X."/>
            <person name="Han Y."/>
            <person name="Richards S."/>
            <person name="Worley K."/>
            <person name="Muzny D."/>
            <person name="Gibbs R."/>
        </authorList>
    </citation>
    <scope>NUCLEOTIDE SEQUENCE</scope>
    <source>
        <strain evidence="8">Sampled in the wild</strain>
    </source>
</reference>
<dbReference type="Pfam" id="PF00096">
    <property type="entry name" value="zf-C2H2"/>
    <property type="match status" value="1"/>
</dbReference>
<feature type="region of interest" description="Disordered" evidence="6">
    <location>
        <begin position="1"/>
        <end position="31"/>
    </location>
</feature>
<dbReference type="EMBL" id="KZ308154">
    <property type="protein sequence ID" value="KAG8223180.1"/>
    <property type="molecule type" value="Genomic_DNA"/>
</dbReference>
<keyword evidence="2" id="KW-0677">Repeat</keyword>
<dbReference type="GO" id="GO:0045944">
    <property type="term" value="P:positive regulation of transcription by RNA polymerase II"/>
    <property type="evidence" value="ECO:0007669"/>
    <property type="project" value="TreeGrafter"/>
</dbReference>
<name>A0A8K0JV09_LADFU</name>
<evidence type="ECO:0000256" key="6">
    <source>
        <dbReference type="SAM" id="MobiDB-lite"/>
    </source>
</evidence>
<dbReference type="PROSITE" id="PS50157">
    <property type="entry name" value="ZINC_FINGER_C2H2_2"/>
    <property type="match status" value="1"/>
</dbReference>
<organism evidence="8 9">
    <name type="scientific">Ladona fulva</name>
    <name type="common">Scarce chaser dragonfly</name>
    <name type="synonym">Libellula fulva</name>
    <dbReference type="NCBI Taxonomy" id="123851"/>
    <lineage>
        <taxon>Eukaryota</taxon>
        <taxon>Metazoa</taxon>
        <taxon>Ecdysozoa</taxon>
        <taxon>Arthropoda</taxon>
        <taxon>Hexapoda</taxon>
        <taxon>Insecta</taxon>
        <taxon>Pterygota</taxon>
        <taxon>Palaeoptera</taxon>
        <taxon>Odonata</taxon>
        <taxon>Epiprocta</taxon>
        <taxon>Anisoptera</taxon>
        <taxon>Libelluloidea</taxon>
        <taxon>Libellulidae</taxon>
        <taxon>Ladona</taxon>
    </lineage>
</organism>
<sequence length="393" mass="42799">MEAMSEHLNSNPHCESASRESASKTKEAENAQHKPFRCSDCDFSCMLRGNLKNHIQRKHCISEDGSGNNTKKKGRGATKDATRGRRGRGGRRGNMAGEGPPFCLRSHHCPLCNVSFVREDSWRSHIRQHQTKGEGLEIPLGPMMPSLVDSSEAAIISTIEETPCSESPGDSLISLPEEEQNNKLIGGRPFIITFEGNDKSQVDQGNCQGETEMMSEFAEPSSENHSVLLYVQADQEANQNQDDDENLRSGAEILASLNQSIPVSCNSSLSSNTKPIAIAPAPSSSQQHTILLAASQPSAHTLKGHITTGSANTCQYIALPNEQTAIMDQLTAALQPGLQYMISGPLEAIMALPSALEQRQMTVTSENQKAVYENSVISLQLNHVKEESEMKED</sequence>
<evidence type="ECO:0000256" key="4">
    <source>
        <dbReference type="ARBA" id="ARBA00022833"/>
    </source>
</evidence>
<dbReference type="InterPro" id="IPR013087">
    <property type="entry name" value="Znf_C2H2_type"/>
</dbReference>
<feature type="domain" description="C2H2-type" evidence="7">
    <location>
        <begin position="107"/>
        <end position="134"/>
    </location>
</feature>
<accession>A0A8K0JV09</accession>
<gene>
    <name evidence="8" type="ORF">J437_LFUL000346</name>
</gene>
<dbReference type="GO" id="GO:0008270">
    <property type="term" value="F:zinc ion binding"/>
    <property type="evidence" value="ECO:0007669"/>
    <property type="project" value="UniProtKB-KW"/>
</dbReference>
<reference evidence="8" key="2">
    <citation type="submission" date="2017-10" db="EMBL/GenBank/DDBJ databases">
        <title>Ladona fulva Genome sequencing and assembly.</title>
        <authorList>
            <person name="Murali S."/>
            <person name="Richards S."/>
            <person name="Bandaranaike D."/>
            <person name="Bellair M."/>
            <person name="Blankenburg K."/>
            <person name="Chao H."/>
            <person name="Dinh H."/>
            <person name="Doddapaneni H."/>
            <person name="Dugan-Rocha S."/>
            <person name="Elkadiri S."/>
            <person name="Gnanaolivu R."/>
            <person name="Hernandez B."/>
            <person name="Skinner E."/>
            <person name="Javaid M."/>
            <person name="Lee S."/>
            <person name="Li M."/>
            <person name="Ming W."/>
            <person name="Munidasa M."/>
            <person name="Muniz J."/>
            <person name="Nguyen L."/>
            <person name="Hughes D."/>
            <person name="Osuji N."/>
            <person name="Pu L.-L."/>
            <person name="Puazo M."/>
            <person name="Qu C."/>
            <person name="Quiroz J."/>
            <person name="Raj R."/>
            <person name="Weissenberger G."/>
            <person name="Xin Y."/>
            <person name="Zou X."/>
            <person name="Han Y."/>
            <person name="Worley K."/>
            <person name="Muzny D."/>
            <person name="Gibbs R."/>
        </authorList>
    </citation>
    <scope>NUCLEOTIDE SEQUENCE</scope>
    <source>
        <strain evidence="8">Sampled in the wild</strain>
    </source>
</reference>
<dbReference type="Proteomes" id="UP000792457">
    <property type="component" value="Unassembled WGS sequence"/>
</dbReference>
<proteinExistence type="predicted"/>
<dbReference type="OrthoDB" id="6356815at2759"/>
<evidence type="ECO:0000256" key="3">
    <source>
        <dbReference type="ARBA" id="ARBA00022771"/>
    </source>
</evidence>
<evidence type="ECO:0000313" key="9">
    <source>
        <dbReference type="Proteomes" id="UP000792457"/>
    </source>
</evidence>
<dbReference type="PROSITE" id="PS00028">
    <property type="entry name" value="ZINC_FINGER_C2H2_1"/>
    <property type="match status" value="2"/>
</dbReference>
<keyword evidence="4" id="KW-0862">Zinc</keyword>
<comment type="caution">
    <text evidence="8">The sequence shown here is derived from an EMBL/GenBank/DDBJ whole genome shotgun (WGS) entry which is preliminary data.</text>
</comment>
<dbReference type="PANTHER" id="PTHR24403:SF43">
    <property type="entry name" value="ZINC FINGER PROTEIN 64"/>
    <property type="match status" value="1"/>
</dbReference>
<dbReference type="PANTHER" id="PTHR24403">
    <property type="entry name" value="ZINC FINGER PROTEIN"/>
    <property type="match status" value="1"/>
</dbReference>
<dbReference type="SUPFAM" id="SSF57667">
    <property type="entry name" value="beta-beta-alpha zinc fingers"/>
    <property type="match status" value="2"/>
</dbReference>
<protein>
    <recommendedName>
        <fullName evidence="7">C2H2-type domain-containing protein</fullName>
    </recommendedName>
</protein>
<dbReference type="AlphaFoldDB" id="A0A8K0JV09"/>
<dbReference type="InterPro" id="IPR050688">
    <property type="entry name" value="Zinc_finger/UBP_domain"/>
</dbReference>
<feature type="region of interest" description="Disordered" evidence="6">
    <location>
        <begin position="61"/>
        <end position="94"/>
    </location>
</feature>
<evidence type="ECO:0000256" key="1">
    <source>
        <dbReference type="ARBA" id="ARBA00022723"/>
    </source>
</evidence>
<evidence type="ECO:0000256" key="2">
    <source>
        <dbReference type="ARBA" id="ARBA00022737"/>
    </source>
</evidence>
<keyword evidence="9" id="KW-1185">Reference proteome</keyword>
<keyword evidence="3 5" id="KW-0863">Zinc-finger</keyword>
<dbReference type="Gene3D" id="3.30.160.60">
    <property type="entry name" value="Classic Zinc Finger"/>
    <property type="match status" value="1"/>
</dbReference>
<evidence type="ECO:0000256" key="5">
    <source>
        <dbReference type="PROSITE-ProRule" id="PRU00042"/>
    </source>
</evidence>
<dbReference type="InterPro" id="IPR036236">
    <property type="entry name" value="Znf_C2H2_sf"/>
</dbReference>
<keyword evidence="1" id="KW-0479">Metal-binding</keyword>
<feature type="compositionally biased region" description="Basic and acidic residues" evidence="6">
    <location>
        <begin position="16"/>
        <end position="31"/>
    </location>
</feature>